<feature type="compositionally biased region" description="Basic and acidic residues" evidence="1">
    <location>
        <begin position="29"/>
        <end position="40"/>
    </location>
</feature>
<proteinExistence type="predicted"/>
<evidence type="ECO:0000313" key="2">
    <source>
        <dbReference type="EMBL" id="OLY79458.1"/>
    </source>
</evidence>
<dbReference type="AlphaFoldDB" id="A0A1R0GRI9"/>
<name>A0A1R0GRI9_9FUNG</name>
<feature type="compositionally biased region" description="Polar residues" evidence="1">
    <location>
        <begin position="19"/>
        <end position="28"/>
    </location>
</feature>
<gene>
    <name evidence="2" type="ORF">AYI68_g6475</name>
</gene>
<comment type="caution">
    <text evidence="2">The sequence shown here is derived from an EMBL/GenBank/DDBJ whole genome shotgun (WGS) entry which is preliminary data.</text>
</comment>
<organism evidence="2 3">
    <name type="scientific">Smittium mucronatum</name>
    <dbReference type="NCBI Taxonomy" id="133383"/>
    <lineage>
        <taxon>Eukaryota</taxon>
        <taxon>Fungi</taxon>
        <taxon>Fungi incertae sedis</taxon>
        <taxon>Zoopagomycota</taxon>
        <taxon>Kickxellomycotina</taxon>
        <taxon>Harpellomycetes</taxon>
        <taxon>Harpellales</taxon>
        <taxon>Legeriomycetaceae</taxon>
        <taxon>Smittium</taxon>
    </lineage>
</organism>
<evidence type="ECO:0000256" key="1">
    <source>
        <dbReference type="SAM" id="MobiDB-lite"/>
    </source>
</evidence>
<keyword evidence="3" id="KW-1185">Reference proteome</keyword>
<dbReference type="EMBL" id="LSSL01004435">
    <property type="protein sequence ID" value="OLY79458.1"/>
    <property type="molecule type" value="Genomic_DNA"/>
</dbReference>
<reference evidence="2 3" key="1">
    <citation type="journal article" date="2016" name="Mol. Biol. Evol.">
        <title>Genome-Wide Survey of Gut Fungi (Harpellales) Reveals the First Horizontally Transferred Ubiquitin Gene from a Mosquito Host.</title>
        <authorList>
            <person name="Wang Y."/>
            <person name="White M.M."/>
            <person name="Kvist S."/>
            <person name="Moncalvo J.M."/>
        </authorList>
    </citation>
    <scope>NUCLEOTIDE SEQUENCE [LARGE SCALE GENOMIC DNA]</scope>
    <source>
        <strain evidence="2 3">ALG-7-W6</strain>
    </source>
</reference>
<sequence length="76" mass="8810">MGLQVGGRLKMFRSAWSESITTSGSATSSRKDSKFRSGRWDQDARVHRRTEKSFLYSRSAWRAAEYPSWACLYKKI</sequence>
<feature type="region of interest" description="Disordered" evidence="1">
    <location>
        <begin position="19"/>
        <end position="40"/>
    </location>
</feature>
<evidence type="ECO:0000313" key="3">
    <source>
        <dbReference type="Proteomes" id="UP000187455"/>
    </source>
</evidence>
<protein>
    <submittedName>
        <fullName evidence="2">Uncharacterized protein</fullName>
    </submittedName>
</protein>
<dbReference type="Proteomes" id="UP000187455">
    <property type="component" value="Unassembled WGS sequence"/>
</dbReference>
<accession>A0A1R0GRI9</accession>